<organism evidence="1 2">
    <name type="scientific">Rhizopogon vesiculosus</name>
    <dbReference type="NCBI Taxonomy" id="180088"/>
    <lineage>
        <taxon>Eukaryota</taxon>
        <taxon>Fungi</taxon>
        <taxon>Dikarya</taxon>
        <taxon>Basidiomycota</taxon>
        <taxon>Agaricomycotina</taxon>
        <taxon>Agaricomycetes</taxon>
        <taxon>Agaricomycetidae</taxon>
        <taxon>Boletales</taxon>
        <taxon>Suillineae</taxon>
        <taxon>Rhizopogonaceae</taxon>
        <taxon>Rhizopogon</taxon>
    </lineage>
</organism>
<dbReference type="AlphaFoldDB" id="A0A1J8Q2U7"/>
<evidence type="ECO:0000313" key="1">
    <source>
        <dbReference type="EMBL" id="OJA08057.1"/>
    </source>
</evidence>
<dbReference type="EMBL" id="LVVM01006445">
    <property type="protein sequence ID" value="OJA08057.1"/>
    <property type="molecule type" value="Genomic_DNA"/>
</dbReference>
<keyword evidence="2" id="KW-1185">Reference proteome</keyword>
<sequence>MPAVSSLHAWIPAGAIKDPKMVVTKDENLSWEEFNEVAPWMISAMKPSGLHCKCTTGVTLQTLSNDEPCYSIKLNNVADGIFMLVPPIAGV</sequence>
<name>A0A1J8Q2U7_9AGAM</name>
<accession>A0A1J8Q2U7</accession>
<evidence type="ECO:0000313" key="2">
    <source>
        <dbReference type="Proteomes" id="UP000183567"/>
    </source>
</evidence>
<proteinExistence type="predicted"/>
<gene>
    <name evidence="1" type="ORF">AZE42_13109</name>
</gene>
<comment type="caution">
    <text evidence="1">The sequence shown here is derived from an EMBL/GenBank/DDBJ whole genome shotgun (WGS) entry which is preliminary data.</text>
</comment>
<dbReference type="Proteomes" id="UP000183567">
    <property type="component" value="Unassembled WGS sequence"/>
</dbReference>
<dbReference type="OrthoDB" id="2688210at2759"/>
<reference evidence="1 2" key="1">
    <citation type="submission" date="2016-03" db="EMBL/GenBank/DDBJ databases">
        <title>Comparative genomics of the ectomycorrhizal sister species Rhizopogon vinicolor and Rhizopogon vesiculosus (Basidiomycota: Boletales) reveals a divergence of the mating type B locus.</title>
        <authorList>
            <person name="Mujic A.B."/>
            <person name="Kuo A."/>
            <person name="Tritt A."/>
            <person name="Lipzen A."/>
            <person name="Chen C."/>
            <person name="Johnson J."/>
            <person name="Sharma A."/>
            <person name="Barry K."/>
            <person name="Grigoriev I.V."/>
            <person name="Spatafora J.W."/>
        </authorList>
    </citation>
    <scope>NUCLEOTIDE SEQUENCE [LARGE SCALE GENOMIC DNA]</scope>
    <source>
        <strain evidence="1 2">AM-OR11-056</strain>
    </source>
</reference>
<protein>
    <submittedName>
        <fullName evidence="1">Uncharacterized protein</fullName>
    </submittedName>
</protein>